<reference evidence="2 3" key="1">
    <citation type="submission" date="2018-06" db="EMBL/GenBank/DDBJ databases">
        <title>Comparative genomics of Brasilonema spp. strains.</title>
        <authorList>
            <person name="Alvarenga D.O."/>
            <person name="Fiore M.F."/>
            <person name="Varani A.M."/>
        </authorList>
    </citation>
    <scope>NUCLEOTIDE SEQUENCE [LARGE SCALE GENOMIC DNA]</scope>
    <source>
        <strain evidence="2 3">CENA114</strain>
    </source>
</reference>
<accession>A0A856MDQ3</accession>
<dbReference type="GO" id="GO:0032259">
    <property type="term" value="P:methylation"/>
    <property type="evidence" value="ECO:0007669"/>
    <property type="project" value="UniProtKB-KW"/>
</dbReference>
<dbReference type="EMBL" id="CP030118">
    <property type="protein sequence ID" value="QDL09435.1"/>
    <property type="molecule type" value="Genomic_DNA"/>
</dbReference>
<keyword evidence="2" id="KW-0808">Transferase</keyword>
<gene>
    <name evidence="2" type="ORF">DP114_17390</name>
</gene>
<dbReference type="Gene3D" id="2.20.130.10">
    <property type="entry name" value="CAC2371-like domains"/>
    <property type="match status" value="1"/>
</dbReference>
<evidence type="ECO:0000313" key="3">
    <source>
        <dbReference type="Proteomes" id="UP000503129"/>
    </source>
</evidence>
<protein>
    <submittedName>
        <fullName evidence="2">Class I SAM-dependent methyltransferase</fullName>
    </submittedName>
</protein>
<dbReference type="AlphaFoldDB" id="A0A856MDQ3"/>
<proteinExistence type="predicted"/>
<feature type="domain" description="Methyltransferase" evidence="1">
    <location>
        <begin position="42"/>
        <end position="137"/>
    </location>
</feature>
<keyword evidence="3" id="KW-1185">Reference proteome</keyword>
<dbReference type="Pfam" id="PF13649">
    <property type="entry name" value="Methyltransf_25"/>
    <property type="match status" value="1"/>
</dbReference>
<dbReference type="Gene3D" id="3.40.50.150">
    <property type="entry name" value="Vaccinia Virus protein VP39"/>
    <property type="match status" value="1"/>
</dbReference>
<dbReference type="CDD" id="cd02440">
    <property type="entry name" value="AdoMet_MTases"/>
    <property type="match status" value="1"/>
</dbReference>
<evidence type="ECO:0000313" key="2">
    <source>
        <dbReference type="EMBL" id="QDL09435.1"/>
    </source>
</evidence>
<dbReference type="KEGG" id="bsen:DP114_17390"/>
<sequence>MMTLTTYGSLCTEVYDITKPIDGKYPDVPYYIKHLSKIGGRILEAMVGTGRLLIPLLEANLNVEGIDSSEDMLACCHRHCTQKGLKPVLHHGSVENLDLPGKFKAIIVSFGSFMLLEKRNAAVAALQAFARHLEPQGRIFIDLELPIEDFKTENIVRQRSPIECPDGSTILLQITSDIDWLNQLNMSVIRYEKWKDGELIATELQRLPLHWFGRDEFIICLQENGYKDITLCANYTDGLQPSCHKDTLCFCAALA</sequence>
<dbReference type="SUPFAM" id="SSF53335">
    <property type="entry name" value="S-adenosyl-L-methionine-dependent methyltransferases"/>
    <property type="match status" value="1"/>
</dbReference>
<name>A0A856MDQ3_9CYAN</name>
<keyword evidence="2" id="KW-0489">Methyltransferase</keyword>
<dbReference type="GO" id="GO:0008168">
    <property type="term" value="F:methyltransferase activity"/>
    <property type="evidence" value="ECO:0007669"/>
    <property type="project" value="UniProtKB-KW"/>
</dbReference>
<organism evidence="2 3">
    <name type="scientific">Brasilonema sennae CENA114</name>
    <dbReference type="NCBI Taxonomy" id="415709"/>
    <lineage>
        <taxon>Bacteria</taxon>
        <taxon>Bacillati</taxon>
        <taxon>Cyanobacteriota</taxon>
        <taxon>Cyanophyceae</taxon>
        <taxon>Nostocales</taxon>
        <taxon>Scytonemataceae</taxon>
        <taxon>Brasilonema</taxon>
        <taxon>Bromeliae group (in: Brasilonema)</taxon>
    </lineage>
</organism>
<dbReference type="InterPro" id="IPR029063">
    <property type="entry name" value="SAM-dependent_MTases_sf"/>
</dbReference>
<evidence type="ECO:0000259" key="1">
    <source>
        <dbReference type="Pfam" id="PF13649"/>
    </source>
</evidence>
<dbReference type="InterPro" id="IPR041698">
    <property type="entry name" value="Methyltransf_25"/>
</dbReference>
<dbReference type="Proteomes" id="UP000503129">
    <property type="component" value="Chromosome"/>
</dbReference>